<gene>
    <name evidence="1" type="ORF">J2S10_003177</name>
</gene>
<organism evidence="1 2">
    <name type="scientific">Neobacillus ginsengisoli</name>
    <dbReference type="NCBI Taxonomy" id="904295"/>
    <lineage>
        <taxon>Bacteria</taxon>
        <taxon>Bacillati</taxon>
        <taxon>Bacillota</taxon>
        <taxon>Bacilli</taxon>
        <taxon>Bacillales</taxon>
        <taxon>Bacillaceae</taxon>
        <taxon>Neobacillus</taxon>
    </lineage>
</organism>
<accession>A0ABT9XYI6</accession>
<name>A0ABT9XYI6_9BACI</name>
<evidence type="ECO:0000313" key="1">
    <source>
        <dbReference type="EMBL" id="MDQ0199994.1"/>
    </source>
</evidence>
<proteinExistence type="predicted"/>
<keyword evidence="2" id="KW-1185">Reference proteome</keyword>
<evidence type="ECO:0000313" key="2">
    <source>
        <dbReference type="Proteomes" id="UP001224122"/>
    </source>
</evidence>
<sequence length="45" mass="5210">MAVLKGIHRSEGFQLRYEVYNEKGLRIIDELLVEEVGNETVYAIN</sequence>
<comment type="caution">
    <text evidence="1">The sequence shown here is derived from an EMBL/GenBank/DDBJ whole genome shotgun (WGS) entry which is preliminary data.</text>
</comment>
<protein>
    <submittedName>
        <fullName evidence="1">Uncharacterized protein</fullName>
    </submittedName>
</protein>
<dbReference type="Proteomes" id="UP001224122">
    <property type="component" value="Unassembled WGS sequence"/>
</dbReference>
<reference evidence="1 2" key="1">
    <citation type="submission" date="2023-07" db="EMBL/GenBank/DDBJ databases">
        <title>Genomic Encyclopedia of Type Strains, Phase IV (KMG-IV): sequencing the most valuable type-strain genomes for metagenomic binning, comparative biology and taxonomic classification.</title>
        <authorList>
            <person name="Goeker M."/>
        </authorList>
    </citation>
    <scope>NUCLEOTIDE SEQUENCE [LARGE SCALE GENOMIC DNA]</scope>
    <source>
        <strain evidence="1 2">DSM 27594</strain>
    </source>
</reference>
<dbReference type="EMBL" id="JAUSTW010000005">
    <property type="protein sequence ID" value="MDQ0199994.1"/>
    <property type="molecule type" value="Genomic_DNA"/>
</dbReference>